<dbReference type="PROSITE" id="PS51747">
    <property type="entry name" value="CYT_DCMP_DEAMINASES_2"/>
    <property type="match status" value="1"/>
</dbReference>
<dbReference type="PROSITE" id="PS00903">
    <property type="entry name" value="CYT_DCMP_DEAMINASES_1"/>
    <property type="match status" value="1"/>
</dbReference>
<dbReference type="RefSeq" id="WP_195867558.1">
    <property type="nucleotide sequence ID" value="NZ_JADPKZ010000039.1"/>
</dbReference>
<gene>
    <name evidence="8 10" type="primary">tadA</name>
    <name evidence="10" type="ORF">IW967_08025</name>
</gene>
<keyword evidence="11" id="KW-1185">Reference proteome</keyword>
<proteinExistence type="inferred from homology"/>
<comment type="caution">
    <text evidence="10">The sequence shown here is derived from an EMBL/GenBank/DDBJ whole genome shotgun (WGS) entry which is preliminary data.</text>
</comment>
<dbReference type="Gene3D" id="3.40.140.10">
    <property type="entry name" value="Cytidine Deaminase, domain 2"/>
    <property type="match status" value="1"/>
</dbReference>
<comment type="function">
    <text evidence="8">Catalyzes the deamination of adenosine to inosine at the wobble position 34 of tRNA(Arg2).</text>
</comment>
<feature type="domain" description="CMP/dCMP-type deaminase" evidence="9">
    <location>
        <begin position="5"/>
        <end position="114"/>
    </location>
</feature>
<keyword evidence="5 8" id="KW-0378">Hydrolase</keyword>
<protein>
    <recommendedName>
        <fullName evidence="8">tRNA-specific adenosine deaminase</fullName>
        <ecNumber evidence="8">3.5.4.33</ecNumber>
    </recommendedName>
</protein>
<keyword evidence="6 8" id="KW-0862">Zinc</keyword>
<dbReference type="InterPro" id="IPR058535">
    <property type="entry name" value="MafB19-deam"/>
</dbReference>
<dbReference type="Proteomes" id="UP000642910">
    <property type="component" value="Unassembled WGS sequence"/>
</dbReference>
<evidence type="ECO:0000256" key="5">
    <source>
        <dbReference type="ARBA" id="ARBA00022801"/>
    </source>
</evidence>
<comment type="similarity">
    <text evidence="1">Belongs to the cytidine and deoxycytidylate deaminase family. ADAT2 subfamily.</text>
</comment>
<sequence>MNDQTADERFMRRALELAEEAARWGEVPVGAVVVEDGRVVGEGFNRRETWRDGTAHAEMLAIEDASRRLGGWRLTNCVLYVTLEPCPMCAGAIVLSRVHRLVYGATDAKGGAVMSRVRLLEPGLWNHAPQITSGILADDCAKLLKDFFRKRRTQAQRGSDAR</sequence>
<dbReference type="EC" id="3.5.4.33" evidence="8"/>
<evidence type="ECO:0000256" key="7">
    <source>
        <dbReference type="ARBA" id="ARBA00048045"/>
    </source>
</evidence>
<dbReference type="SUPFAM" id="SSF53927">
    <property type="entry name" value="Cytidine deaminase-like"/>
    <property type="match status" value="1"/>
</dbReference>
<feature type="binding site" evidence="8">
    <location>
        <position position="89"/>
    </location>
    <ligand>
        <name>Zn(2+)</name>
        <dbReference type="ChEBI" id="CHEBI:29105"/>
        <note>catalytic</note>
    </ligand>
</feature>
<evidence type="ECO:0000256" key="8">
    <source>
        <dbReference type="HAMAP-Rule" id="MF_00972"/>
    </source>
</evidence>
<dbReference type="Pfam" id="PF14437">
    <property type="entry name" value="MafB19-deam"/>
    <property type="match status" value="1"/>
</dbReference>
<dbReference type="InterPro" id="IPR016192">
    <property type="entry name" value="APOBEC/CMP_deaminase_Zn-bd"/>
</dbReference>
<dbReference type="NCBIfam" id="NF008113">
    <property type="entry name" value="PRK10860.1"/>
    <property type="match status" value="1"/>
</dbReference>
<organism evidence="10 11">
    <name type="scientific">Alicyclobacillus mali</name>
    <name type="common">ex Roth et al. 2021</name>
    <dbReference type="NCBI Taxonomy" id="1123961"/>
    <lineage>
        <taxon>Bacteria</taxon>
        <taxon>Bacillati</taxon>
        <taxon>Bacillota</taxon>
        <taxon>Bacilli</taxon>
        <taxon>Bacillales</taxon>
        <taxon>Alicyclobacillaceae</taxon>
        <taxon>Alicyclobacillus</taxon>
    </lineage>
</organism>
<dbReference type="PANTHER" id="PTHR11079">
    <property type="entry name" value="CYTOSINE DEAMINASE FAMILY MEMBER"/>
    <property type="match status" value="1"/>
</dbReference>
<dbReference type="PANTHER" id="PTHR11079:SF202">
    <property type="entry name" value="TRNA-SPECIFIC ADENOSINE DEAMINASE"/>
    <property type="match status" value="1"/>
</dbReference>
<feature type="binding site" evidence="8">
    <location>
        <position position="56"/>
    </location>
    <ligand>
        <name>Zn(2+)</name>
        <dbReference type="ChEBI" id="CHEBI:29105"/>
        <note>catalytic</note>
    </ligand>
</feature>
<evidence type="ECO:0000256" key="4">
    <source>
        <dbReference type="ARBA" id="ARBA00022723"/>
    </source>
</evidence>
<dbReference type="InterPro" id="IPR016193">
    <property type="entry name" value="Cytidine_deaminase-like"/>
</dbReference>
<name>A0ABS0F3C4_9BACL</name>
<dbReference type="InterPro" id="IPR028883">
    <property type="entry name" value="tRNA_aden_deaminase"/>
</dbReference>
<evidence type="ECO:0000256" key="6">
    <source>
        <dbReference type="ARBA" id="ARBA00022833"/>
    </source>
</evidence>
<evidence type="ECO:0000256" key="2">
    <source>
        <dbReference type="ARBA" id="ARBA00011738"/>
    </source>
</evidence>
<evidence type="ECO:0000259" key="9">
    <source>
        <dbReference type="PROSITE" id="PS51747"/>
    </source>
</evidence>
<reference evidence="10 11" key="1">
    <citation type="submission" date="2020-11" db="EMBL/GenBank/DDBJ databases">
        <title>Genomic insight of Alicyclobacillus mali FL 18 reveals a new arsenic-resistant strain, with potential in environmental biotechnology.</title>
        <authorList>
            <person name="Fiorentino G."/>
            <person name="Gallo G."/>
            <person name="Aulitto M."/>
        </authorList>
    </citation>
    <scope>NUCLEOTIDE SEQUENCE [LARGE SCALE GENOMIC DNA]</scope>
    <source>
        <strain evidence="10 11">FL 18</strain>
    </source>
</reference>
<dbReference type="GO" id="GO:0052717">
    <property type="term" value="F:tRNA-specific adenosine-34 deaminase activity"/>
    <property type="evidence" value="ECO:0007669"/>
    <property type="project" value="UniProtKB-EC"/>
</dbReference>
<feature type="active site" description="Proton donor" evidence="8">
    <location>
        <position position="58"/>
    </location>
</feature>
<dbReference type="CDD" id="cd01285">
    <property type="entry name" value="nucleoside_deaminase"/>
    <property type="match status" value="1"/>
</dbReference>
<comment type="catalytic activity">
    <reaction evidence="7 8">
        <text>adenosine(34) in tRNA + H2O + H(+) = inosine(34) in tRNA + NH4(+)</text>
        <dbReference type="Rhea" id="RHEA:43168"/>
        <dbReference type="Rhea" id="RHEA-COMP:10373"/>
        <dbReference type="Rhea" id="RHEA-COMP:10374"/>
        <dbReference type="ChEBI" id="CHEBI:15377"/>
        <dbReference type="ChEBI" id="CHEBI:15378"/>
        <dbReference type="ChEBI" id="CHEBI:28938"/>
        <dbReference type="ChEBI" id="CHEBI:74411"/>
        <dbReference type="ChEBI" id="CHEBI:82852"/>
        <dbReference type="EC" id="3.5.4.33"/>
    </reaction>
</comment>
<dbReference type="HAMAP" id="MF_00972">
    <property type="entry name" value="tRNA_aden_deaminase"/>
    <property type="match status" value="1"/>
</dbReference>
<keyword evidence="4 8" id="KW-0479">Metal-binding</keyword>
<comment type="subunit">
    <text evidence="2 8">Homodimer.</text>
</comment>
<dbReference type="EMBL" id="JADPKZ010000039">
    <property type="protein sequence ID" value="MBF8377811.1"/>
    <property type="molecule type" value="Genomic_DNA"/>
</dbReference>
<evidence type="ECO:0000313" key="10">
    <source>
        <dbReference type="EMBL" id="MBF8377811.1"/>
    </source>
</evidence>
<dbReference type="InterPro" id="IPR002125">
    <property type="entry name" value="CMP_dCMP_dom"/>
</dbReference>
<accession>A0ABS0F3C4</accession>
<evidence type="ECO:0000313" key="11">
    <source>
        <dbReference type="Proteomes" id="UP000642910"/>
    </source>
</evidence>
<evidence type="ECO:0000256" key="3">
    <source>
        <dbReference type="ARBA" id="ARBA00022694"/>
    </source>
</evidence>
<keyword evidence="3 8" id="KW-0819">tRNA processing</keyword>
<comment type="cofactor">
    <cofactor evidence="8">
        <name>Zn(2+)</name>
        <dbReference type="ChEBI" id="CHEBI:29105"/>
    </cofactor>
    <text evidence="8">Binds 1 zinc ion per subunit.</text>
</comment>
<feature type="binding site" evidence="8">
    <location>
        <position position="86"/>
    </location>
    <ligand>
        <name>Zn(2+)</name>
        <dbReference type="ChEBI" id="CHEBI:29105"/>
        <note>catalytic</note>
    </ligand>
</feature>
<evidence type="ECO:0000256" key="1">
    <source>
        <dbReference type="ARBA" id="ARBA00010669"/>
    </source>
</evidence>